<dbReference type="Pfam" id="PF00657">
    <property type="entry name" value="Lipase_GDSL"/>
    <property type="match status" value="1"/>
</dbReference>
<dbReference type="PANTHER" id="PTHR46020">
    <property type="entry name" value="OSJNBB0059K02.9 PROTEIN"/>
    <property type="match status" value="1"/>
</dbReference>
<evidence type="ECO:0008006" key="7">
    <source>
        <dbReference type="Google" id="ProtNLM"/>
    </source>
</evidence>
<dbReference type="SUPFAM" id="SSF52266">
    <property type="entry name" value="SGNH hydrolase"/>
    <property type="match status" value="1"/>
</dbReference>
<dbReference type="InterPro" id="IPR001087">
    <property type="entry name" value="GDSL"/>
</dbReference>
<dbReference type="GO" id="GO:0006629">
    <property type="term" value="P:lipid metabolic process"/>
    <property type="evidence" value="ECO:0007669"/>
    <property type="project" value="UniProtKB-KW"/>
</dbReference>
<keyword evidence="6" id="KW-1185">Reference proteome</keyword>
<dbReference type="PANTHER" id="PTHR46020:SF4">
    <property type="entry name" value="OS04G0650200 PROTEIN"/>
    <property type="match status" value="1"/>
</dbReference>
<sequence length="353" mass="38307">MESLFAAAGIAFLLLLNAAGAESRRCHCDDDDDNGGGGRGGVDSSDQSPKLFVFGDSFADAGNTLKGPLGLNTRGWYEPCGVSDARHGNKPTGRCSDGMVQSDFLASILGHKEAPPAERMRRHDDVDLSAGVNFADSGAGVLLGWNLDTQIDVFRRLLRHKIIDKKDLSQSVALVAISAGVDYSDVPSDPADLDQYILNVTDGIVDGVRQLQDLGVNDVLVNLLPSIGCTPWNTRAYNYTQCARDTITGAHNKNLKHKLGDDESVLLLDLDTVFKGIVTPKTEKLFYHRHTPCCESVDKEGFCGQLDGDGNQQYTVCDGPDDYFYWDNTNPTQAGWKAVMEQLEGSIKDFLGI</sequence>
<dbReference type="AlphaFoldDB" id="A0A8T0VS69"/>
<feature type="signal peptide" evidence="4">
    <location>
        <begin position="1"/>
        <end position="23"/>
    </location>
</feature>
<dbReference type="InterPro" id="IPR036514">
    <property type="entry name" value="SGNH_hydro_sf"/>
</dbReference>
<comment type="caution">
    <text evidence="5">The sequence shown here is derived from an EMBL/GenBank/DDBJ whole genome shotgun (WGS) entry which is preliminary data.</text>
</comment>
<organism evidence="5 6">
    <name type="scientific">Panicum virgatum</name>
    <name type="common">Blackwell switchgrass</name>
    <dbReference type="NCBI Taxonomy" id="38727"/>
    <lineage>
        <taxon>Eukaryota</taxon>
        <taxon>Viridiplantae</taxon>
        <taxon>Streptophyta</taxon>
        <taxon>Embryophyta</taxon>
        <taxon>Tracheophyta</taxon>
        <taxon>Spermatophyta</taxon>
        <taxon>Magnoliopsida</taxon>
        <taxon>Liliopsida</taxon>
        <taxon>Poales</taxon>
        <taxon>Poaceae</taxon>
        <taxon>PACMAD clade</taxon>
        <taxon>Panicoideae</taxon>
        <taxon>Panicodae</taxon>
        <taxon>Paniceae</taxon>
        <taxon>Panicinae</taxon>
        <taxon>Panicum</taxon>
        <taxon>Panicum sect. Hiantes</taxon>
    </lineage>
</organism>
<proteinExistence type="inferred from homology"/>
<evidence type="ECO:0000313" key="6">
    <source>
        <dbReference type="Proteomes" id="UP000823388"/>
    </source>
</evidence>
<dbReference type="GO" id="GO:0016788">
    <property type="term" value="F:hydrolase activity, acting on ester bonds"/>
    <property type="evidence" value="ECO:0007669"/>
    <property type="project" value="InterPro"/>
</dbReference>
<evidence type="ECO:0000256" key="4">
    <source>
        <dbReference type="SAM" id="SignalP"/>
    </source>
</evidence>
<gene>
    <name evidence="5" type="ORF">PVAP13_2NG547900</name>
</gene>
<feature type="chain" id="PRO_5035908080" description="GDSL esterase/lipase" evidence="4">
    <location>
        <begin position="24"/>
        <end position="353"/>
    </location>
</feature>
<comment type="similarity">
    <text evidence="1">Belongs to the 'GDSL' lipolytic enzyme family.</text>
</comment>
<protein>
    <recommendedName>
        <fullName evidence="7">GDSL esterase/lipase</fullName>
    </recommendedName>
</protein>
<keyword evidence="2" id="KW-0378">Hydrolase</keyword>
<name>A0A8T0VS69_PANVG</name>
<dbReference type="EMBL" id="CM029040">
    <property type="protein sequence ID" value="KAG2637838.1"/>
    <property type="molecule type" value="Genomic_DNA"/>
</dbReference>
<dbReference type="Proteomes" id="UP000823388">
    <property type="component" value="Chromosome 2N"/>
</dbReference>
<keyword evidence="4" id="KW-0732">Signal</keyword>
<reference evidence="5" key="1">
    <citation type="submission" date="2020-05" db="EMBL/GenBank/DDBJ databases">
        <title>WGS assembly of Panicum virgatum.</title>
        <authorList>
            <person name="Lovell J.T."/>
            <person name="Jenkins J."/>
            <person name="Shu S."/>
            <person name="Juenger T.E."/>
            <person name="Schmutz J."/>
        </authorList>
    </citation>
    <scope>NUCLEOTIDE SEQUENCE</scope>
    <source>
        <strain evidence="5">AP13</strain>
    </source>
</reference>
<dbReference type="Gene3D" id="3.40.50.1110">
    <property type="entry name" value="SGNH hydrolase"/>
    <property type="match status" value="1"/>
</dbReference>
<evidence type="ECO:0000313" key="5">
    <source>
        <dbReference type="EMBL" id="KAG2637838.1"/>
    </source>
</evidence>
<evidence type="ECO:0000256" key="1">
    <source>
        <dbReference type="ARBA" id="ARBA00008668"/>
    </source>
</evidence>
<evidence type="ECO:0000256" key="2">
    <source>
        <dbReference type="ARBA" id="ARBA00022801"/>
    </source>
</evidence>
<evidence type="ECO:0000256" key="3">
    <source>
        <dbReference type="ARBA" id="ARBA00023098"/>
    </source>
</evidence>
<keyword evidence="3" id="KW-0443">Lipid metabolism</keyword>
<accession>A0A8T0VS69</accession>